<protein>
    <submittedName>
        <fullName evidence="1">Uncharacterized protein</fullName>
    </submittedName>
</protein>
<sequence length="68" mass="7239">MSEMVNLMHLTPGSTIGLANGATAEVVSNPLDGVWVYARYLSCPSDVALVGTEEMIFAQDIVEVRATP</sequence>
<proteinExistence type="predicted"/>
<accession>A0A938B2J5</accession>
<name>A0A938B2J5_UNCTE</name>
<dbReference type="EMBL" id="VGLS01000256">
    <property type="protein sequence ID" value="MBM3224084.1"/>
    <property type="molecule type" value="Genomic_DNA"/>
</dbReference>
<evidence type="ECO:0000313" key="2">
    <source>
        <dbReference type="Proteomes" id="UP000712673"/>
    </source>
</evidence>
<organism evidence="1 2">
    <name type="scientific">Tectimicrobiota bacterium</name>
    <dbReference type="NCBI Taxonomy" id="2528274"/>
    <lineage>
        <taxon>Bacteria</taxon>
        <taxon>Pseudomonadati</taxon>
        <taxon>Nitrospinota/Tectimicrobiota group</taxon>
        <taxon>Candidatus Tectimicrobiota</taxon>
    </lineage>
</organism>
<comment type="caution">
    <text evidence="1">The sequence shown here is derived from an EMBL/GenBank/DDBJ whole genome shotgun (WGS) entry which is preliminary data.</text>
</comment>
<dbReference type="Proteomes" id="UP000712673">
    <property type="component" value="Unassembled WGS sequence"/>
</dbReference>
<evidence type="ECO:0000313" key="1">
    <source>
        <dbReference type="EMBL" id="MBM3224084.1"/>
    </source>
</evidence>
<gene>
    <name evidence="1" type="ORF">FJZ47_09810</name>
</gene>
<dbReference type="AlphaFoldDB" id="A0A938B2J5"/>
<reference evidence="1" key="1">
    <citation type="submission" date="2019-03" db="EMBL/GenBank/DDBJ databases">
        <title>Lake Tanganyika Metagenome-Assembled Genomes (MAGs).</title>
        <authorList>
            <person name="Tran P."/>
        </authorList>
    </citation>
    <scope>NUCLEOTIDE SEQUENCE</scope>
    <source>
        <strain evidence="1">K_DeepCast_65m_m2_066</strain>
    </source>
</reference>